<evidence type="ECO:0000256" key="2">
    <source>
        <dbReference type="SAM" id="MobiDB-lite"/>
    </source>
</evidence>
<feature type="compositionally biased region" description="Low complexity" evidence="2">
    <location>
        <begin position="156"/>
        <end position="175"/>
    </location>
</feature>
<feature type="repeat" description="WD" evidence="1">
    <location>
        <begin position="30"/>
        <end position="61"/>
    </location>
</feature>
<dbReference type="SUPFAM" id="SSF50978">
    <property type="entry name" value="WD40 repeat-like"/>
    <property type="match status" value="1"/>
</dbReference>
<dbReference type="PROSITE" id="PS50082">
    <property type="entry name" value="WD_REPEATS_2"/>
    <property type="match status" value="1"/>
</dbReference>
<evidence type="ECO:0000256" key="1">
    <source>
        <dbReference type="PROSITE-ProRule" id="PRU00221"/>
    </source>
</evidence>
<dbReference type="GO" id="GO:0006364">
    <property type="term" value="P:rRNA processing"/>
    <property type="evidence" value="ECO:0007669"/>
    <property type="project" value="TreeGrafter"/>
</dbReference>
<reference evidence="3 4" key="1">
    <citation type="submission" date="2019-01" db="EMBL/GenBank/DDBJ databases">
        <title>Sequencing of cultivated peanut Arachis hypogaea provides insights into genome evolution and oil improvement.</title>
        <authorList>
            <person name="Chen X."/>
        </authorList>
    </citation>
    <scope>NUCLEOTIDE SEQUENCE [LARGE SCALE GENOMIC DNA]</scope>
    <source>
        <strain evidence="4">cv. Fuhuasheng</strain>
        <tissue evidence="3">Leaves</tissue>
    </source>
</reference>
<dbReference type="InterPro" id="IPR015943">
    <property type="entry name" value="WD40/YVTN_repeat-like_dom_sf"/>
</dbReference>
<sequence>MELPLFFRLLVPFDGQPLLASGGSSGSVVREAHDSVITSLHFFANEPVLMSSSADNSIKMWILHFLPASVDQQSRELSQHNVSRRAKKLKVKKLSMEEEIKLKPVIAFDCGGLFLCYYSFSSNFAEEMELKLIWDDEEEAAAAERASEVNFTDEISGINTGSPSPTSSNESSVTS</sequence>
<dbReference type="InterPro" id="IPR036322">
    <property type="entry name" value="WD40_repeat_dom_sf"/>
</dbReference>
<dbReference type="PANTHER" id="PTHR22840">
    <property type="entry name" value="WD REPEAT-CONTAINING PROTEIN 36"/>
    <property type="match status" value="1"/>
</dbReference>
<dbReference type="GO" id="GO:0034388">
    <property type="term" value="C:Pwp2p-containing subcomplex of 90S preribosome"/>
    <property type="evidence" value="ECO:0007669"/>
    <property type="project" value="TreeGrafter"/>
</dbReference>
<keyword evidence="1" id="KW-0853">WD repeat</keyword>
<dbReference type="PANTHER" id="PTHR22840:SF12">
    <property type="entry name" value="WD REPEAT-CONTAINING PROTEIN 36"/>
    <property type="match status" value="1"/>
</dbReference>
<dbReference type="EMBL" id="SDMP01000018">
    <property type="protein sequence ID" value="RYQ94129.1"/>
    <property type="molecule type" value="Genomic_DNA"/>
</dbReference>
<accession>A0A444XWF4</accession>
<dbReference type="STRING" id="3818.A0A444XWF4"/>
<protein>
    <submittedName>
        <fullName evidence="3">Uncharacterized protein</fullName>
    </submittedName>
</protein>
<dbReference type="PROSITE" id="PS50294">
    <property type="entry name" value="WD_REPEATS_REGION"/>
    <property type="match status" value="1"/>
</dbReference>
<comment type="caution">
    <text evidence="3">The sequence shown here is derived from an EMBL/GenBank/DDBJ whole genome shotgun (WGS) entry which is preliminary data.</text>
</comment>
<proteinExistence type="predicted"/>
<evidence type="ECO:0000313" key="3">
    <source>
        <dbReference type="EMBL" id="RYQ94129.1"/>
    </source>
</evidence>
<name>A0A444XWF4_ARAHY</name>
<dbReference type="InterPro" id="IPR001680">
    <property type="entry name" value="WD40_rpt"/>
</dbReference>
<dbReference type="Gene3D" id="2.130.10.10">
    <property type="entry name" value="YVTN repeat-like/Quinoprotein amine dehydrogenase"/>
    <property type="match status" value="1"/>
</dbReference>
<evidence type="ECO:0000313" key="4">
    <source>
        <dbReference type="Proteomes" id="UP000289738"/>
    </source>
</evidence>
<organism evidence="3 4">
    <name type="scientific">Arachis hypogaea</name>
    <name type="common">Peanut</name>
    <dbReference type="NCBI Taxonomy" id="3818"/>
    <lineage>
        <taxon>Eukaryota</taxon>
        <taxon>Viridiplantae</taxon>
        <taxon>Streptophyta</taxon>
        <taxon>Embryophyta</taxon>
        <taxon>Tracheophyta</taxon>
        <taxon>Spermatophyta</taxon>
        <taxon>Magnoliopsida</taxon>
        <taxon>eudicotyledons</taxon>
        <taxon>Gunneridae</taxon>
        <taxon>Pentapetalae</taxon>
        <taxon>rosids</taxon>
        <taxon>fabids</taxon>
        <taxon>Fabales</taxon>
        <taxon>Fabaceae</taxon>
        <taxon>Papilionoideae</taxon>
        <taxon>50 kb inversion clade</taxon>
        <taxon>dalbergioids sensu lato</taxon>
        <taxon>Dalbergieae</taxon>
        <taxon>Pterocarpus clade</taxon>
        <taxon>Arachis</taxon>
    </lineage>
</organism>
<keyword evidence="4" id="KW-1185">Reference proteome</keyword>
<dbReference type="AlphaFoldDB" id="A0A444XWF4"/>
<gene>
    <name evidence="3" type="ORF">Ahy_B08g089012</name>
</gene>
<feature type="region of interest" description="Disordered" evidence="2">
    <location>
        <begin position="145"/>
        <end position="175"/>
    </location>
</feature>
<dbReference type="Proteomes" id="UP000289738">
    <property type="component" value="Chromosome B08"/>
</dbReference>
<dbReference type="GO" id="GO:0032040">
    <property type="term" value="C:small-subunit processome"/>
    <property type="evidence" value="ECO:0007669"/>
    <property type="project" value="TreeGrafter"/>
</dbReference>